<dbReference type="EMBL" id="JAOAOG010000205">
    <property type="protein sequence ID" value="KAJ6240498.1"/>
    <property type="molecule type" value="Genomic_DNA"/>
</dbReference>
<evidence type="ECO:0000256" key="1">
    <source>
        <dbReference type="SAM" id="Coils"/>
    </source>
</evidence>
<reference evidence="5" key="1">
    <citation type="submission" date="2022-08" db="EMBL/GenBank/DDBJ databases">
        <title>Novel sulfate-reducing endosymbionts in the free-living metamonad Anaeramoeba.</title>
        <authorList>
            <person name="Jerlstrom-Hultqvist J."/>
            <person name="Cepicka I."/>
            <person name="Gallot-Lavallee L."/>
            <person name="Salas-Leiva D."/>
            <person name="Curtis B.A."/>
            <person name="Zahonova K."/>
            <person name="Pipaliya S."/>
            <person name="Dacks J."/>
            <person name="Roger A.J."/>
        </authorList>
    </citation>
    <scope>NUCLEOTIDE SEQUENCE</scope>
    <source>
        <strain evidence="5">Schooner1</strain>
    </source>
</reference>
<comment type="caution">
    <text evidence="5">The sequence shown here is derived from an EMBL/GenBank/DDBJ whole genome shotgun (WGS) entry which is preliminary data.</text>
</comment>
<protein>
    <submittedName>
        <fullName evidence="5">Ran-binding protein m</fullName>
    </submittedName>
</protein>
<dbReference type="InterPro" id="IPR003877">
    <property type="entry name" value="SPRY_dom"/>
</dbReference>
<dbReference type="SMART" id="SM00449">
    <property type="entry name" value="SPRY"/>
    <property type="match status" value="2"/>
</dbReference>
<feature type="chain" id="PRO_5046027259" evidence="3">
    <location>
        <begin position="22"/>
        <end position="1815"/>
    </location>
</feature>
<evidence type="ECO:0000256" key="3">
    <source>
        <dbReference type="SAM" id="SignalP"/>
    </source>
</evidence>
<dbReference type="Proteomes" id="UP001150062">
    <property type="component" value="Unassembled WGS sequence"/>
</dbReference>
<evidence type="ECO:0000256" key="2">
    <source>
        <dbReference type="SAM" id="Phobius"/>
    </source>
</evidence>
<evidence type="ECO:0000259" key="4">
    <source>
        <dbReference type="PROSITE" id="PS50188"/>
    </source>
</evidence>
<gene>
    <name evidence="5" type="ORF">M0813_24211</name>
</gene>
<keyword evidence="2" id="KW-0472">Membrane</keyword>
<sequence>MGCRLFFQTLIIVILIKVCLCEEKESLPQNVLKILERQFAFITILVAIGASLIAAIKNIQNLHQQSKKNPSMVAGLLLCGCSYIGYNIWSIANFFDSTHTIDILIRSSLAFGLMTIVFAPFLILVPTRPLTIDRDFLFKALTKNIKVPQSKNIYPTFVFILLVIMQGFVIFSIYELTYNIWGLGYSLIIGILVSYFLLASLSLVIYYSVLLNKNIVIKNIDIVDKIRRSLKLKRRKKPPLKILSHKFYKPIFLIIFSLISFIIIFGTNVLYYRDYQVFQEMNRLSKITSILFLIIFELVSISIAVKGILLGMQRVVLVSEIKLLDGSIVELNRIKFLSVVRSSDLTPLATFSPTKDFQTKKIINYYLNHLPDANRNPGFGCVYEIDRLWILSQQNDHLCMLFVGTGNSYNQNVIAHFISKIGNYIQKNYYSEEGLDNLNLSKEKDVLRYDLISGKGEGKNKSKDYNFKGGIPRRIPFDFHQANSLNKSTKGFFSKICKLYNDENNYQVLINEATSWFENKFGLKPADLQLLNNKKSKNKKKDKQNKKKNRLLKSINEKNSNLKIHLQKEETLSNEINQLEKTIQVLKTKQLDNNQNIDDYLEINQSNDFNTNIPYIDNDNDNELNEQNDIGEKELNKIKQRQLERERYLLMKKIKEKKKEEEEKRKYFSQKRNFQTNSKKKTISMYNKDFEIPIWYKKILGKTKKNKNFKNNNQNNIKVNDDVKIHYIKLKTQINNKLKQEMKQDNLHINKLKKKINFFKNIFENQNSNFSEYNSISFPESCASELKFKNGKLQDSYLIRYNEIKAKDLIFNDPPPMFRNIEIIPPNPPIIENFLKNNLFLKDNRKPEITSKLVPFSLAQQIKFKRPDSFHDNLLLLEYYTYDSTTNIYEQIKKRNENLLDDYDIGIVLKTALPVGKPLPIYYFEITILESGDTGAIALGFHPSNGKLNRMPGHGNNSYGYHGDDGYKYDPDCIEGEPFGEPFITDDTIGCGWNIDKNIIFFTKNGNIIGNAFDGVDPDTLLSPIIGSNSVGARIKINFGQEDFKFQKFNFLVPPIKLEKIFYNIQLELWNDLNKKHEKLDNNTVNGNQVNDNEQNINDENGTIEMKQEEKRKNQWKQWELEMQNWLKGQSQNWNIFYFKHLKNWSQRHLQSFPEDKILKFFVDMDLNFNQNTQNFYNSLQVFVYSIQNFAKNNQQNYNPYSISKDVMNKIMIFQRNFRSNFLQLLNNYKISIIQFSLVGSIRTIKPISNNSKFIFEIDVLNGDTNNLKYNLGQNINIGFVPIEEFKKNYNVGYQNNSTAFMGINGKKIINGKVHDYGEKIMIGDTISAYLDSLTNTICFAINGKYLGIANRIIADDMETINNLNDGESGAVKIMNDKIDEDINSDDSSDDIGNDNYNLNEKHDFNIGKNDNEFKINLIDENKKYTRKEKKELKKREEEQSIKLKKLKKEKVKAKFIKKYEKKINQITPNFHFVPVISLSSAEIKIRVRFEPNTFKYPKAFGSVRLNAFHNNSLNNDNYNTGDKNNNKNDHYHQYIKRFDVFLSNIQKFKKENNGIFYQNLDIPINKIVNKSIVFFEIIHQNLIDCIQIQLNAQNPLSTNNQLFILNNLLYIEKFMQKIALKYHIYQFADVSSTQFLEQFYNKNAQNDNQSLIIILKTFLICKNFLQALKWIYFCDYRNSIQYIYEIIIKNLSVLMGLKNLQKQYLNISLALDNFANFIIFFFQEIIALLNPKGAENLKDFIKQRKNDLKTLKKLDKKKNVEEKINEQIIDNTVGSIQNQETESLLQKKPIFAKKKKKNNFKNDHVSESDDDIFF</sequence>
<evidence type="ECO:0000313" key="5">
    <source>
        <dbReference type="EMBL" id="KAJ6240498.1"/>
    </source>
</evidence>
<feature type="coiled-coil region" evidence="1">
    <location>
        <begin position="541"/>
        <end position="589"/>
    </location>
</feature>
<dbReference type="InterPro" id="IPR050618">
    <property type="entry name" value="Ubq-SigPath_Reg"/>
</dbReference>
<feature type="transmembrane region" description="Helical" evidence="2">
    <location>
        <begin position="37"/>
        <end position="59"/>
    </location>
</feature>
<name>A0ABQ8Y8F0_9EUKA</name>
<dbReference type="PROSITE" id="PS50188">
    <property type="entry name" value="B302_SPRY"/>
    <property type="match status" value="1"/>
</dbReference>
<feature type="transmembrane region" description="Helical" evidence="2">
    <location>
        <begin position="71"/>
        <end position="91"/>
    </location>
</feature>
<feature type="transmembrane region" description="Helical" evidence="2">
    <location>
        <begin position="251"/>
        <end position="272"/>
    </location>
</feature>
<keyword evidence="6" id="KW-1185">Reference proteome</keyword>
<dbReference type="Gene3D" id="2.60.120.920">
    <property type="match status" value="2"/>
</dbReference>
<keyword evidence="2" id="KW-0812">Transmembrane</keyword>
<feature type="coiled-coil region" evidence="1">
    <location>
        <begin position="621"/>
        <end position="671"/>
    </location>
</feature>
<evidence type="ECO:0000313" key="6">
    <source>
        <dbReference type="Proteomes" id="UP001150062"/>
    </source>
</evidence>
<dbReference type="SUPFAM" id="SSF49899">
    <property type="entry name" value="Concanavalin A-like lectins/glucanases"/>
    <property type="match status" value="2"/>
</dbReference>
<dbReference type="Pfam" id="PF00622">
    <property type="entry name" value="SPRY"/>
    <property type="match status" value="2"/>
</dbReference>
<feature type="signal peptide" evidence="3">
    <location>
        <begin position="1"/>
        <end position="21"/>
    </location>
</feature>
<feature type="transmembrane region" description="Helical" evidence="2">
    <location>
        <begin position="103"/>
        <end position="125"/>
    </location>
</feature>
<dbReference type="InterPro" id="IPR043136">
    <property type="entry name" value="B30.2/SPRY_sf"/>
</dbReference>
<feature type="transmembrane region" description="Helical" evidence="2">
    <location>
        <begin position="180"/>
        <end position="209"/>
    </location>
</feature>
<keyword evidence="3" id="KW-0732">Signal</keyword>
<feature type="transmembrane region" description="Helical" evidence="2">
    <location>
        <begin position="284"/>
        <end position="305"/>
    </location>
</feature>
<feature type="domain" description="B30.2/SPRY" evidence="4">
    <location>
        <begin position="841"/>
        <end position="1044"/>
    </location>
</feature>
<dbReference type="PANTHER" id="PTHR12864">
    <property type="entry name" value="RAN BINDING PROTEIN 9-RELATED"/>
    <property type="match status" value="1"/>
</dbReference>
<proteinExistence type="predicted"/>
<keyword evidence="2" id="KW-1133">Transmembrane helix</keyword>
<accession>A0ABQ8Y8F0</accession>
<dbReference type="CDD" id="cd12885">
    <property type="entry name" value="SPRY_RanBP_like"/>
    <property type="match status" value="1"/>
</dbReference>
<feature type="transmembrane region" description="Helical" evidence="2">
    <location>
        <begin position="153"/>
        <end position="174"/>
    </location>
</feature>
<dbReference type="InterPro" id="IPR013320">
    <property type="entry name" value="ConA-like_dom_sf"/>
</dbReference>
<organism evidence="5 6">
    <name type="scientific">Anaeramoeba flamelloides</name>
    <dbReference type="NCBI Taxonomy" id="1746091"/>
    <lineage>
        <taxon>Eukaryota</taxon>
        <taxon>Metamonada</taxon>
        <taxon>Anaeramoebidae</taxon>
        <taxon>Anaeramoeba</taxon>
    </lineage>
</organism>
<keyword evidence="1" id="KW-0175">Coiled coil</keyword>
<dbReference type="InterPro" id="IPR044736">
    <property type="entry name" value="Gid1/RanBPM/SPLA_SPRY"/>
</dbReference>
<dbReference type="InterPro" id="IPR001870">
    <property type="entry name" value="B30.2/SPRY"/>
</dbReference>